<comment type="caution">
    <text evidence="1">The sequence shown here is derived from an EMBL/GenBank/DDBJ whole genome shotgun (WGS) entry which is preliminary data.</text>
</comment>
<protein>
    <submittedName>
        <fullName evidence="1">Uncharacterized protein</fullName>
    </submittedName>
</protein>
<gene>
    <name evidence="1" type="ORF">Zm00014a_021106</name>
</gene>
<evidence type="ECO:0000313" key="1">
    <source>
        <dbReference type="EMBL" id="PWZ43542.1"/>
    </source>
</evidence>
<dbReference type="EMBL" id="NCVQ01000002">
    <property type="protein sequence ID" value="PWZ43542.1"/>
    <property type="molecule type" value="Genomic_DNA"/>
</dbReference>
<proteinExistence type="predicted"/>
<accession>A0A3L6G4N0</accession>
<name>A0A3L6G4N0_MAIZE</name>
<reference evidence="1" key="1">
    <citation type="journal article" date="2018" name="Nat. Genet.">
        <title>Extensive intraspecific gene order and gene structural variations between Mo17 and other maize genomes.</title>
        <authorList>
            <person name="Sun S."/>
            <person name="Zhou Y."/>
            <person name="Chen J."/>
            <person name="Shi J."/>
            <person name="Zhao H."/>
            <person name="Zhao H."/>
            <person name="Song W."/>
            <person name="Zhang M."/>
            <person name="Cui Y."/>
            <person name="Dong X."/>
            <person name="Liu H."/>
            <person name="Ma X."/>
            <person name="Jiao Y."/>
            <person name="Wang B."/>
            <person name="Wei X."/>
            <person name="Stein J.C."/>
            <person name="Glaubitz J.C."/>
            <person name="Lu F."/>
            <person name="Yu G."/>
            <person name="Liang C."/>
            <person name="Fengler K."/>
            <person name="Li B."/>
            <person name="Rafalski A."/>
            <person name="Schnable P.S."/>
            <person name="Ware D.H."/>
            <person name="Buckler E.S."/>
            <person name="Lai J."/>
        </authorList>
    </citation>
    <scope>NUCLEOTIDE SEQUENCE [LARGE SCALE GENOMIC DNA]</scope>
    <source>
        <tissue evidence="1">Seedling</tissue>
    </source>
</reference>
<dbReference type="Proteomes" id="UP000251960">
    <property type="component" value="Chromosome 10"/>
</dbReference>
<organism evidence="1">
    <name type="scientific">Zea mays</name>
    <name type="common">Maize</name>
    <dbReference type="NCBI Taxonomy" id="4577"/>
    <lineage>
        <taxon>Eukaryota</taxon>
        <taxon>Viridiplantae</taxon>
        <taxon>Streptophyta</taxon>
        <taxon>Embryophyta</taxon>
        <taxon>Tracheophyta</taxon>
        <taxon>Spermatophyta</taxon>
        <taxon>Magnoliopsida</taxon>
        <taxon>Liliopsida</taxon>
        <taxon>Poales</taxon>
        <taxon>Poaceae</taxon>
        <taxon>PACMAD clade</taxon>
        <taxon>Panicoideae</taxon>
        <taxon>Andropogonodae</taxon>
        <taxon>Andropogoneae</taxon>
        <taxon>Tripsacinae</taxon>
        <taxon>Zea</taxon>
    </lineage>
</organism>
<sequence length="9" mass="1026">MKCSLNMSI</sequence>